<proteinExistence type="predicted"/>
<sequence>MATSLASRELSSASSADDSRSSFFDEQRWLHYVSCSFSKETIDDLRFVAKVFDVPKILRALKPEDYVPQLFAFGPYHQHRPEFRDMERYKLAAARRVEKSFKDGAKFGDLVEQFVELGDQIRAFYHRNIDFSDETLAWMMAIDACFECFLFEFLQNYHHGEEEGKAPINSATNWGNTVVRDIMMLENQIPLTLLTKTSKLIKCSSKDASNELSLAFDRFIKEVSPFEITGSITVDTAKHGHLLELLYYALVPTSEASLDQTEIDVPNELYEDLTEEIKDATEVKKAFEEVANLNIGPIRFLKKSLASVRSMLLRKLPLLAVVAALIEKIISQTNVESKLADGSLINNIIRSPLVDQIMIPSVGELVGAGVKFVPAQENGMNGINFDAITGVFTLPVITLDANSEVILKNLVAYEASVAPKGPLFLARYTELMNGIIDTTEDVQLLRESKIIRNHLKSDKQVADLWNGMSRSIRLTSVPKLDRVIKEVNMHHNSKLKVKVNKFLKKYVFKSWKILTLLAAIILLAMTALQAFCSVYNFKEWIELDILILKDWIILTCKSLLEGDSSPSGDVLRSCHHWKWNPQRTVPSGVVVSPILGI</sequence>
<keyword evidence="1" id="KW-0472">Membrane</keyword>
<keyword evidence="1" id="KW-0812">Transmembrane</keyword>
<protein>
    <submittedName>
        <fullName evidence="2">Uncharacterized protein</fullName>
    </submittedName>
</protein>
<feature type="transmembrane region" description="Helical" evidence="1">
    <location>
        <begin position="511"/>
        <end position="531"/>
    </location>
</feature>
<dbReference type="PANTHER" id="PTHR31170">
    <property type="entry name" value="BNAC04G53230D PROTEIN"/>
    <property type="match status" value="1"/>
</dbReference>
<dbReference type="EMBL" id="LR862134">
    <property type="protein sequence ID" value="CAD1839490.1"/>
    <property type="molecule type" value="Genomic_DNA"/>
</dbReference>
<name>A0A6V7Q8Y1_ANACO</name>
<organism evidence="2">
    <name type="scientific">Ananas comosus var. bracteatus</name>
    <name type="common">red pineapple</name>
    <dbReference type="NCBI Taxonomy" id="296719"/>
    <lineage>
        <taxon>Eukaryota</taxon>
        <taxon>Viridiplantae</taxon>
        <taxon>Streptophyta</taxon>
        <taxon>Embryophyta</taxon>
        <taxon>Tracheophyta</taxon>
        <taxon>Spermatophyta</taxon>
        <taxon>Magnoliopsida</taxon>
        <taxon>Liliopsida</taxon>
        <taxon>Poales</taxon>
        <taxon>Bromeliaceae</taxon>
        <taxon>Bromelioideae</taxon>
        <taxon>Ananas</taxon>
    </lineage>
</organism>
<evidence type="ECO:0000313" key="2">
    <source>
        <dbReference type="EMBL" id="CAD1839490.1"/>
    </source>
</evidence>
<reference evidence="2" key="1">
    <citation type="submission" date="2020-07" db="EMBL/GenBank/DDBJ databases">
        <authorList>
            <person name="Lin J."/>
        </authorList>
    </citation>
    <scope>NUCLEOTIDE SEQUENCE</scope>
</reference>
<dbReference type="PANTHER" id="PTHR31170:SF25">
    <property type="entry name" value="BNAA09G04570D PROTEIN"/>
    <property type="match status" value="1"/>
</dbReference>
<keyword evidence="1" id="KW-1133">Transmembrane helix</keyword>
<dbReference type="InterPro" id="IPR004158">
    <property type="entry name" value="DUF247_pln"/>
</dbReference>
<dbReference type="Pfam" id="PF03140">
    <property type="entry name" value="DUF247"/>
    <property type="match status" value="1"/>
</dbReference>
<dbReference type="AlphaFoldDB" id="A0A6V7Q8Y1"/>
<accession>A0A6V7Q8Y1</accession>
<gene>
    <name evidence="2" type="ORF">CB5_LOCUS22701</name>
</gene>
<evidence type="ECO:0000256" key="1">
    <source>
        <dbReference type="SAM" id="Phobius"/>
    </source>
</evidence>